<dbReference type="Proteomes" id="UP000266287">
    <property type="component" value="Unassembled WGS sequence"/>
</dbReference>
<comment type="function">
    <text evidence="2">Catalyzes the interconversion of 2-phosphoglycerate and 3-phosphoglycerate.</text>
</comment>
<dbReference type="GO" id="GO:0004619">
    <property type="term" value="F:phosphoglycerate mutase activity"/>
    <property type="evidence" value="ECO:0007669"/>
    <property type="project" value="UniProtKB-EC"/>
</dbReference>
<dbReference type="PANTHER" id="PTHR31209">
    <property type="entry name" value="COFACTOR-INDEPENDENT PHOSPHOGLYCERATE MUTASE"/>
    <property type="match status" value="1"/>
</dbReference>
<evidence type="ECO:0000256" key="3">
    <source>
        <dbReference type="ARBA" id="ARBA00004921"/>
    </source>
</evidence>
<protein>
    <submittedName>
        <fullName evidence="7">2,3-bisphosphoglycerate-independent phosphoglycerate mutase</fullName>
    </submittedName>
</protein>
<dbReference type="AlphaFoldDB" id="A0A399FY16"/>
<dbReference type="EMBL" id="NDHY01000001">
    <property type="protein sequence ID" value="RII01124.1"/>
    <property type="molecule type" value="Genomic_DNA"/>
</dbReference>
<dbReference type="InterPro" id="IPR006124">
    <property type="entry name" value="Metalloenzyme"/>
</dbReference>
<dbReference type="NCBIfam" id="TIGR00306">
    <property type="entry name" value="apgM"/>
    <property type="match status" value="1"/>
</dbReference>
<evidence type="ECO:0000256" key="2">
    <source>
        <dbReference type="ARBA" id="ARBA00002315"/>
    </source>
</evidence>
<dbReference type="Pfam" id="PF01676">
    <property type="entry name" value="Metalloenzyme"/>
    <property type="match status" value="1"/>
</dbReference>
<dbReference type="Pfam" id="PF10143">
    <property type="entry name" value="PhosphMutase"/>
    <property type="match status" value="1"/>
</dbReference>
<evidence type="ECO:0000256" key="5">
    <source>
        <dbReference type="ARBA" id="ARBA00023152"/>
    </source>
</evidence>
<evidence type="ECO:0000313" key="8">
    <source>
        <dbReference type="Proteomes" id="UP000266287"/>
    </source>
</evidence>
<gene>
    <name evidence="7" type="ORF">B9J77_00910</name>
</gene>
<reference evidence="7 8" key="1">
    <citation type="submission" date="2018-08" db="EMBL/GenBank/DDBJ databases">
        <title>Draft genome of candidate division NPL-UPA2 bacterium Unc8 that adapted to ultra-basic serpentinizing groundwater.</title>
        <authorList>
            <person name="Ishii S."/>
            <person name="Suzuki S."/>
            <person name="Nealson K.H."/>
        </authorList>
    </citation>
    <scope>NUCLEOTIDE SEQUENCE [LARGE SCALE GENOMIC DNA]</scope>
    <source>
        <strain evidence="7">Unc8</strain>
    </source>
</reference>
<evidence type="ECO:0000313" key="7">
    <source>
        <dbReference type="EMBL" id="RII01124.1"/>
    </source>
</evidence>
<dbReference type="InterPro" id="IPR004456">
    <property type="entry name" value="Pglycerate_mutase_ApgM"/>
</dbReference>
<comment type="similarity">
    <text evidence="4">Belongs to the BPG-independent phosphoglycerate mutase family. A-PGAM subfamily.</text>
</comment>
<dbReference type="InterPro" id="IPR017850">
    <property type="entry name" value="Alkaline_phosphatase_core_sf"/>
</dbReference>
<comment type="caution">
    <text evidence="7">The sequence shown here is derived from an EMBL/GenBank/DDBJ whole genome shotgun (WGS) entry which is preliminary data.</text>
</comment>
<dbReference type="CDD" id="cd16011">
    <property type="entry name" value="iPGM_like"/>
    <property type="match status" value="1"/>
</dbReference>
<dbReference type="Gene3D" id="3.40.720.10">
    <property type="entry name" value="Alkaline Phosphatase, subunit A"/>
    <property type="match status" value="2"/>
</dbReference>
<dbReference type="PIRSF" id="PIRSF006392">
    <property type="entry name" value="IPGAM_arch"/>
    <property type="match status" value="1"/>
</dbReference>
<evidence type="ECO:0000256" key="4">
    <source>
        <dbReference type="ARBA" id="ARBA00005524"/>
    </source>
</evidence>
<comment type="catalytic activity">
    <reaction evidence="1">
        <text>(2R)-2-phosphoglycerate = (2R)-3-phosphoglycerate</text>
        <dbReference type="Rhea" id="RHEA:15901"/>
        <dbReference type="ChEBI" id="CHEBI:58272"/>
        <dbReference type="ChEBI" id="CHEBI:58289"/>
        <dbReference type="EC" id="5.4.2.12"/>
    </reaction>
</comment>
<dbReference type="SUPFAM" id="SSF53649">
    <property type="entry name" value="Alkaline phosphatase-like"/>
    <property type="match status" value="1"/>
</dbReference>
<evidence type="ECO:0000256" key="1">
    <source>
        <dbReference type="ARBA" id="ARBA00000370"/>
    </source>
</evidence>
<dbReference type="GO" id="GO:0006096">
    <property type="term" value="P:glycolytic process"/>
    <property type="evidence" value="ECO:0007669"/>
    <property type="project" value="UniProtKB-KW"/>
</dbReference>
<dbReference type="NCBIfam" id="NF003160">
    <property type="entry name" value="PRK04135.1"/>
    <property type="match status" value="1"/>
</dbReference>
<sequence length="400" mass="43560">MKASLEIIEKLSISNASKIVLIVIDGIGGLPVNGATELEKAHTPNLDALARDAICGIIDPVGRGITPGSGPANLALLGYDPFRFIIERGALSAAGVGFDMQPSDIAVRMNFATIDKEGKIVDRRAGRISTAKNRELCKLLEGISLDDVELFLRTEKEHRAVVIFRGEELSEELSGSDPQATAVPPQPLAALSASAGKTVKVANSFIDRAKERLKSSYPANMVLLRGFAKYPQLPQFNDIYKLHAAAIALYPMYRGIARIVGMEILRAAEGIAGEFQTLKENFQSHDFFYLHIKDTDSAGEDGNFDQKVKIIEEIDKQIPILMELNPDVVAITGDHSTPAILKRHSWHPVPILIHSTWVRPDSVRQFSENACSMGGLGRFGAVEVMSLLLAHALKTAKYLA</sequence>
<keyword evidence="5" id="KW-0324">Glycolysis</keyword>
<dbReference type="PANTHER" id="PTHR31209:SF0">
    <property type="entry name" value="METALLOENZYME DOMAIN-CONTAINING PROTEIN"/>
    <property type="match status" value="1"/>
</dbReference>
<proteinExistence type="inferred from homology"/>
<organism evidence="7 8">
    <name type="scientific">candidate division NPL-UPA2 bacterium Unc8</name>
    <dbReference type="NCBI Taxonomy" id="1980939"/>
    <lineage>
        <taxon>Bacteria</taxon>
    </lineage>
</organism>
<feature type="domain" description="Metalloenzyme" evidence="6">
    <location>
        <begin position="18"/>
        <end position="389"/>
    </location>
</feature>
<evidence type="ECO:0000259" key="6">
    <source>
        <dbReference type="Pfam" id="PF01676"/>
    </source>
</evidence>
<comment type="pathway">
    <text evidence="3">Carbohydrate degradation.</text>
</comment>
<name>A0A399FY16_UNCN2</name>
<dbReference type="GO" id="GO:0046872">
    <property type="term" value="F:metal ion binding"/>
    <property type="evidence" value="ECO:0007669"/>
    <property type="project" value="InterPro"/>
</dbReference>
<accession>A0A399FY16</accession>